<feature type="compositionally biased region" description="Basic and acidic residues" evidence="1">
    <location>
        <begin position="14"/>
        <end position="30"/>
    </location>
</feature>
<name>A0AAV7SUN6_PLEWA</name>
<evidence type="ECO:0000256" key="1">
    <source>
        <dbReference type="SAM" id="MobiDB-lite"/>
    </source>
</evidence>
<dbReference type="EMBL" id="JANPWB010000008">
    <property type="protein sequence ID" value="KAJ1167696.1"/>
    <property type="molecule type" value="Genomic_DNA"/>
</dbReference>
<gene>
    <name evidence="2" type="ORF">NDU88_008085</name>
</gene>
<organism evidence="2 3">
    <name type="scientific">Pleurodeles waltl</name>
    <name type="common">Iberian ribbed newt</name>
    <dbReference type="NCBI Taxonomy" id="8319"/>
    <lineage>
        <taxon>Eukaryota</taxon>
        <taxon>Metazoa</taxon>
        <taxon>Chordata</taxon>
        <taxon>Craniata</taxon>
        <taxon>Vertebrata</taxon>
        <taxon>Euteleostomi</taxon>
        <taxon>Amphibia</taxon>
        <taxon>Batrachia</taxon>
        <taxon>Caudata</taxon>
        <taxon>Salamandroidea</taxon>
        <taxon>Salamandridae</taxon>
        <taxon>Pleurodelinae</taxon>
        <taxon>Pleurodeles</taxon>
    </lineage>
</organism>
<feature type="compositionally biased region" description="Polar residues" evidence="1">
    <location>
        <begin position="59"/>
        <end position="72"/>
    </location>
</feature>
<dbReference type="Proteomes" id="UP001066276">
    <property type="component" value="Chromosome 4_2"/>
</dbReference>
<keyword evidence="3" id="KW-1185">Reference proteome</keyword>
<dbReference type="AlphaFoldDB" id="A0AAV7SUN6"/>
<feature type="region of interest" description="Disordered" evidence="1">
    <location>
        <begin position="1"/>
        <end position="97"/>
    </location>
</feature>
<reference evidence="2" key="1">
    <citation type="journal article" date="2022" name="bioRxiv">
        <title>Sequencing and chromosome-scale assembly of the giantPleurodeles waltlgenome.</title>
        <authorList>
            <person name="Brown T."/>
            <person name="Elewa A."/>
            <person name="Iarovenko S."/>
            <person name="Subramanian E."/>
            <person name="Araus A.J."/>
            <person name="Petzold A."/>
            <person name="Susuki M."/>
            <person name="Suzuki K.-i.T."/>
            <person name="Hayashi T."/>
            <person name="Toyoda A."/>
            <person name="Oliveira C."/>
            <person name="Osipova E."/>
            <person name="Leigh N.D."/>
            <person name="Simon A."/>
            <person name="Yun M.H."/>
        </authorList>
    </citation>
    <scope>NUCLEOTIDE SEQUENCE</scope>
    <source>
        <strain evidence="2">20211129_DDA</strain>
        <tissue evidence="2">Liver</tissue>
    </source>
</reference>
<accession>A0AAV7SUN6</accession>
<sequence>MPRSGQTSPLIAGRAKERSRSRAGLKEGQDRPSGSEAHGRLSGCRAGTGRSAQLGPDDSSISDGTETLNEPRTQLVDYISNKVRDRSRDGRNDVPET</sequence>
<proteinExistence type="predicted"/>
<protein>
    <submittedName>
        <fullName evidence="2">Uncharacterized protein</fullName>
    </submittedName>
</protein>
<evidence type="ECO:0000313" key="2">
    <source>
        <dbReference type="EMBL" id="KAJ1167696.1"/>
    </source>
</evidence>
<evidence type="ECO:0000313" key="3">
    <source>
        <dbReference type="Proteomes" id="UP001066276"/>
    </source>
</evidence>
<feature type="compositionally biased region" description="Basic and acidic residues" evidence="1">
    <location>
        <begin position="82"/>
        <end position="97"/>
    </location>
</feature>
<comment type="caution">
    <text evidence="2">The sequence shown here is derived from an EMBL/GenBank/DDBJ whole genome shotgun (WGS) entry which is preliminary data.</text>
</comment>